<dbReference type="RefSeq" id="WP_017744290.1">
    <property type="nucleotide sequence ID" value="NZ_KQ976354.1"/>
</dbReference>
<dbReference type="EMBL" id="ANNX02000047">
    <property type="protein sequence ID" value="KYC37023.1"/>
    <property type="molecule type" value="Genomic_DNA"/>
</dbReference>
<dbReference type="GO" id="GO:0008930">
    <property type="term" value="F:methylthioadenosine nucleosidase activity"/>
    <property type="evidence" value="ECO:0007669"/>
    <property type="project" value="TreeGrafter"/>
</dbReference>
<evidence type="ECO:0000313" key="2">
    <source>
        <dbReference type="EMBL" id="KYC37023.1"/>
    </source>
</evidence>
<dbReference type="STRING" id="128403.WA1_46110"/>
<name>A0A139WX89_9CYAN</name>
<dbReference type="Gene3D" id="3.40.50.1580">
    <property type="entry name" value="Nucleoside phosphorylase domain"/>
    <property type="match status" value="1"/>
</dbReference>
<dbReference type="Pfam" id="PF01048">
    <property type="entry name" value="PNP_UDP_1"/>
    <property type="match status" value="1"/>
</dbReference>
<reference evidence="2 3" key="1">
    <citation type="journal article" date="2013" name="Genome Biol. Evol.">
        <title>Genomes of Stigonematalean cyanobacteria (subsection V) and the evolution of oxygenic photosynthesis from prokaryotes to plastids.</title>
        <authorList>
            <person name="Dagan T."/>
            <person name="Roettger M."/>
            <person name="Stucken K."/>
            <person name="Landan G."/>
            <person name="Koch R."/>
            <person name="Major P."/>
            <person name="Gould S.B."/>
            <person name="Goremykin V.V."/>
            <person name="Rippka R."/>
            <person name="Tandeau de Marsac N."/>
            <person name="Gugger M."/>
            <person name="Lockhart P.J."/>
            <person name="Allen J.F."/>
            <person name="Brune I."/>
            <person name="Maus I."/>
            <person name="Puhler A."/>
            <person name="Martin W.F."/>
        </authorList>
    </citation>
    <scope>NUCLEOTIDE SEQUENCE [LARGE SCALE GENOMIC DNA]</scope>
    <source>
        <strain evidence="2 3">PCC 7110</strain>
    </source>
</reference>
<dbReference type="InterPro" id="IPR035994">
    <property type="entry name" value="Nucleoside_phosphorylase_sf"/>
</dbReference>
<dbReference type="InterPro" id="IPR000845">
    <property type="entry name" value="Nucleoside_phosphorylase_d"/>
</dbReference>
<proteinExistence type="predicted"/>
<organism evidence="2 3">
    <name type="scientific">Scytonema hofmannii PCC 7110</name>
    <dbReference type="NCBI Taxonomy" id="128403"/>
    <lineage>
        <taxon>Bacteria</taxon>
        <taxon>Bacillati</taxon>
        <taxon>Cyanobacteriota</taxon>
        <taxon>Cyanophyceae</taxon>
        <taxon>Nostocales</taxon>
        <taxon>Scytonemataceae</taxon>
        <taxon>Scytonema</taxon>
    </lineage>
</organism>
<dbReference type="GO" id="GO:0008782">
    <property type="term" value="F:adenosylhomocysteine nucleosidase activity"/>
    <property type="evidence" value="ECO:0007669"/>
    <property type="project" value="TreeGrafter"/>
</dbReference>
<feature type="domain" description="Nucleoside phosphorylase" evidence="1">
    <location>
        <begin position="505"/>
        <end position="736"/>
    </location>
</feature>
<dbReference type="SUPFAM" id="SSF53167">
    <property type="entry name" value="Purine and uridine phosphorylases"/>
    <property type="match status" value="1"/>
</dbReference>
<gene>
    <name evidence="2" type="ORF">WA1_46110</name>
</gene>
<dbReference type="GO" id="GO:0009116">
    <property type="term" value="P:nucleoside metabolic process"/>
    <property type="evidence" value="ECO:0007669"/>
    <property type="project" value="InterPro"/>
</dbReference>
<dbReference type="GO" id="GO:0019284">
    <property type="term" value="P:L-methionine salvage from S-adenosylmethionine"/>
    <property type="evidence" value="ECO:0007669"/>
    <property type="project" value="TreeGrafter"/>
</dbReference>
<keyword evidence="3" id="KW-1185">Reference proteome</keyword>
<accession>A0A139WX89</accession>
<comment type="caution">
    <text evidence="2">The sequence shown here is derived from an EMBL/GenBank/DDBJ whole genome shotgun (WGS) entry which is preliminary data.</text>
</comment>
<dbReference type="PANTHER" id="PTHR46832:SF1">
    <property type="entry name" value="5'-METHYLTHIOADENOSINE_S-ADENOSYLHOMOCYSTEINE NUCLEOSIDASE"/>
    <property type="match status" value="1"/>
</dbReference>
<protein>
    <recommendedName>
        <fullName evidence="1">Nucleoside phosphorylase domain-containing protein</fullName>
    </recommendedName>
</protein>
<evidence type="ECO:0000313" key="3">
    <source>
        <dbReference type="Proteomes" id="UP000076925"/>
    </source>
</evidence>
<dbReference type="Proteomes" id="UP000076925">
    <property type="component" value="Unassembled WGS sequence"/>
</dbReference>
<sequence>MPTLIERLQLRKDLCEILKSDYVALLGQRGSGSRTLIHLMTTHTSPLPSMKFLAVALPQGVQNSEQFMERFLNNLIDASTQIPPQPELTDKVRQTLKQEAEFSVVFRLRSVLDVLGKNSATNYLVIVLHALADISEQPLKDLLILLREYHKQIGIPNLGGEKLRFLVVGGVRLWNLCCHKPSDFESPFNIAKRYFIGGLSYKEVQSQFNDMKIEQAIKLTDLTDGVPSLIDLISQEAEDFEDLSSCFGPLENSWNSLSDAAQAALINLAKIAQIFPGCQLDFECPQIPKFSELTVWQEAFWGGFLRLRHRKLTWRSPIHKAFIMTQAEIEEDICKSTLLRNHLLERVTSLENAFRSSMNTKALAECIEELVSLSLHSGNVELVSLLEMMLERKPRDAILMELKNIAAKSFNPWIKDLTKLIAESPEFFNKRLIEAVMRGSTCDMRMGTKQQVFMPIFDDSIIPYDSEQELLEYQEEEQPWFIQDLPKTTAIASEESEIYQEKIEVVIITATDVELKAVTRYLKPFPPRKRVLLLYSGAETYYLGKFGAFPTVVTKCRMGAIGEGSVILATEQAQRLWHPKAVIMVGIAFGKDATTQKIADVLVASEIISYEQQRIGEEIIYRGSIPPSNTILLNRFENSQNWKFSRPDGSYSEVIFGSILSGEKLVDNPEFKAKLFQTFPDAIGGEMEGAGLCAASGRMGTAWILVKSIYDWADGKKDDKHQALAAAAAASLVHYVLSQSTVLNGLNKIY</sequence>
<dbReference type="AlphaFoldDB" id="A0A139WX89"/>
<evidence type="ECO:0000259" key="1">
    <source>
        <dbReference type="Pfam" id="PF01048"/>
    </source>
</evidence>
<dbReference type="PANTHER" id="PTHR46832">
    <property type="entry name" value="5'-METHYLTHIOADENOSINE/S-ADENOSYLHOMOCYSTEINE NUCLEOSIDASE"/>
    <property type="match status" value="1"/>
</dbReference>
<dbReference type="GO" id="GO:0005829">
    <property type="term" value="C:cytosol"/>
    <property type="evidence" value="ECO:0007669"/>
    <property type="project" value="TreeGrafter"/>
</dbReference>
<dbReference type="OrthoDB" id="507052at2"/>